<dbReference type="EMBL" id="LAZR01000611">
    <property type="protein sequence ID" value="KKN62827.1"/>
    <property type="molecule type" value="Genomic_DNA"/>
</dbReference>
<gene>
    <name evidence="3" type="ORF">LCGC14_0507790</name>
</gene>
<evidence type="ECO:0000256" key="1">
    <source>
        <dbReference type="ARBA" id="ARBA00007637"/>
    </source>
</evidence>
<feature type="domain" description="NAD-dependent epimerase/dehydratase" evidence="2">
    <location>
        <begin position="4"/>
        <end position="240"/>
    </location>
</feature>
<comment type="similarity">
    <text evidence="1">Belongs to the NAD(P)-dependent epimerase/dehydratase family.</text>
</comment>
<accession>A0A0F9SKH1</accession>
<sequence length="305" mass="34745">MPKILITGATGFIGSWLVSHLLSKNNNLIAHGSSKETISILKENLKKKDISLKNIEFWEQNFMEKEWDFPSTISDVEAIIHTAAASRVRKGFIDNYDEYFKLNVICPKILAKKALEINIKHFIHLSTGQVFGIPENFPFTEQTPKNPINLYGYTKLMGEYVVASLGVLGLHYTIARPFSVFGRGHYNIISIITDKILNNDTLTIYGDGSQSRAFLYVIDFCRAIDLILFNEKCYSEDFNISGSNEYSVNYLVQLISNALKKKPKIEHKEPIVNELKRNIADLSKIRKLGFEPTKSLEEFIKNDLL</sequence>
<reference evidence="3" key="1">
    <citation type="journal article" date="2015" name="Nature">
        <title>Complex archaea that bridge the gap between prokaryotes and eukaryotes.</title>
        <authorList>
            <person name="Spang A."/>
            <person name="Saw J.H."/>
            <person name="Jorgensen S.L."/>
            <person name="Zaremba-Niedzwiedzka K."/>
            <person name="Martijn J."/>
            <person name="Lind A.E."/>
            <person name="van Eijk R."/>
            <person name="Schleper C."/>
            <person name="Guy L."/>
            <person name="Ettema T.J."/>
        </authorList>
    </citation>
    <scope>NUCLEOTIDE SEQUENCE</scope>
</reference>
<evidence type="ECO:0000313" key="3">
    <source>
        <dbReference type="EMBL" id="KKN62827.1"/>
    </source>
</evidence>
<dbReference type="AlphaFoldDB" id="A0A0F9SKH1"/>
<dbReference type="PANTHER" id="PTHR43000">
    <property type="entry name" value="DTDP-D-GLUCOSE 4,6-DEHYDRATASE-RELATED"/>
    <property type="match status" value="1"/>
</dbReference>
<dbReference type="SUPFAM" id="SSF51735">
    <property type="entry name" value="NAD(P)-binding Rossmann-fold domains"/>
    <property type="match status" value="1"/>
</dbReference>
<dbReference type="Gene3D" id="3.90.25.10">
    <property type="entry name" value="UDP-galactose 4-epimerase, domain 1"/>
    <property type="match status" value="1"/>
</dbReference>
<comment type="caution">
    <text evidence="3">The sequence shown here is derived from an EMBL/GenBank/DDBJ whole genome shotgun (WGS) entry which is preliminary data.</text>
</comment>
<dbReference type="Pfam" id="PF01370">
    <property type="entry name" value="Epimerase"/>
    <property type="match status" value="1"/>
</dbReference>
<dbReference type="InterPro" id="IPR001509">
    <property type="entry name" value="Epimerase_deHydtase"/>
</dbReference>
<dbReference type="InterPro" id="IPR036291">
    <property type="entry name" value="NAD(P)-bd_dom_sf"/>
</dbReference>
<protein>
    <recommendedName>
        <fullName evidence="2">NAD-dependent epimerase/dehydratase domain-containing protein</fullName>
    </recommendedName>
</protein>
<organism evidence="3">
    <name type="scientific">marine sediment metagenome</name>
    <dbReference type="NCBI Taxonomy" id="412755"/>
    <lineage>
        <taxon>unclassified sequences</taxon>
        <taxon>metagenomes</taxon>
        <taxon>ecological metagenomes</taxon>
    </lineage>
</organism>
<dbReference type="Gene3D" id="3.40.50.720">
    <property type="entry name" value="NAD(P)-binding Rossmann-like Domain"/>
    <property type="match status" value="1"/>
</dbReference>
<name>A0A0F9SKH1_9ZZZZ</name>
<evidence type="ECO:0000259" key="2">
    <source>
        <dbReference type="Pfam" id="PF01370"/>
    </source>
</evidence>
<proteinExistence type="inferred from homology"/>